<evidence type="ECO:0000256" key="1">
    <source>
        <dbReference type="SAM" id="Coils"/>
    </source>
</evidence>
<organism evidence="2 3">
    <name type="scientific">Bacillus kandeliae</name>
    <dbReference type="NCBI Taxonomy" id="3129297"/>
    <lineage>
        <taxon>Bacteria</taxon>
        <taxon>Bacillati</taxon>
        <taxon>Bacillota</taxon>
        <taxon>Bacilli</taxon>
        <taxon>Bacillales</taxon>
        <taxon>Bacillaceae</taxon>
        <taxon>Bacillus</taxon>
    </lineage>
</organism>
<evidence type="ECO:0000313" key="3">
    <source>
        <dbReference type="Proteomes" id="UP001387364"/>
    </source>
</evidence>
<dbReference type="EMBL" id="CP147404">
    <property type="protein sequence ID" value="WXB93072.1"/>
    <property type="molecule type" value="Genomic_DNA"/>
</dbReference>
<dbReference type="InterPro" id="IPR014975">
    <property type="entry name" value="DUF1836"/>
</dbReference>
<protein>
    <submittedName>
        <fullName evidence="2">DUF1836 domain-containing protein</fullName>
    </submittedName>
</protein>
<evidence type="ECO:0000313" key="2">
    <source>
        <dbReference type="EMBL" id="WXB93072.1"/>
    </source>
</evidence>
<dbReference type="PANTHER" id="PTHR40056:SF1">
    <property type="entry name" value="DUF1836 DOMAIN-CONTAINING PROTEIN"/>
    <property type="match status" value="1"/>
</dbReference>
<gene>
    <name evidence="2" type="ORF">WDJ61_17895</name>
</gene>
<reference evidence="2 3" key="1">
    <citation type="submission" date="2024-02" db="EMBL/GenBank/DDBJ databases">
        <title>Seven novel Bacillus-like species.</title>
        <authorList>
            <person name="Liu G."/>
        </authorList>
    </citation>
    <scope>NUCLEOTIDE SEQUENCE [LARGE SCALE GENOMIC DNA]</scope>
    <source>
        <strain evidence="2 3">FJAT-52991</strain>
    </source>
</reference>
<dbReference type="PANTHER" id="PTHR40056">
    <property type="entry name" value="HYPOTHETICAL CYTOSOLIC PROTEIN"/>
    <property type="match status" value="1"/>
</dbReference>
<proteinExistence type="predicted"/>
<accession>A0ABZ2N5V8</accession>
<dbReference type="RefSeq" id="WP_338752236.1">
    <property type="nucleotide sequence ID" value="NZ_CP147404.1"/>
</dbReference>
<dbReference type="Proteomes" id="UP001387364">
    <property type="component" value="Chromosome"/>
</dbReference>
<name>A0ABZ2N5V8_9BACI</name>
<dbReference type="Pfam" id="PF08876">
    <property type="entry name" value="DUF1836"/>
    <property type="match status" value="1"/>
</dbReference>
<keyword evidence="1" id="KW-0175">Coiled coil</keyword>
<keyword evidence="3" id="KW-1185">Reference proteome</keyword>
<feature type="coiled-coil region" evidence="1">
    <location>
        <begin position="94"/>
        <end position="147"/>
    </location>
</feature>
<sequence length="189" mass="22053">MEKINEIIMKLGLDNQVTLEDIPNIDLYMDQVIQLFENTFSDSKRNEEEKVLTKTMINNYAKGKLFFPIKQKKYSKEHILLISLIYQLKGALSINDIKQTLEGINEKVVDEEMNLDSFYNSYLHLANQNVERFKENVQTQVKEVKEEMQGTDPDLEQALMIASLVHMSNLYRKAAERLVDELFLTSLKD</sequence>